<keyword evidence="7" id="KW-1185">Reference proteome</keyword>
<keyword evidence="3" id="KW-0472">Membrane</keyword>
<dbReference type="AlphaFoldDB" id="A0A7M4E301"/>
<protein>
    <recommendedName>
        <fullName evidence="5">ZP-C domain-containing protein</fullName>
    </recommendedName>
</protein>
<feature type="region of interest" description="Disordered" evidence="4">
    <location>
        <begin position="116"/>
        <end position="136"/>
    </location>
</feature>
<feature type="region of interest" description="Disordered" evidence="4">
    <location>
        <begin position="219"/>
        <end position="240"/>
    </location>
</feature>
<organism evidence="6 7">
    <name type="scientific">Crocodylus porosus</name>
    <name type="common">Saltwater crocodile</name>
    <name type="synonym">Estuarine crocodile</name>
    <dbReference type="NCBI Taxonomy" id="8502"/>
    <lineage>
        <taxon>Eukaryota</taxon>
        <taxon>Metazoa</taxon>
        <taxon>Chordata</taxon>
        <taxon>Craniata</taxon>
        <taxon>Vertebrata</taxon>
        <taxon>Euteleostomi</taxon>
        <taxon>Archelosauria</taxon>
        <taxon>Archosauria</taxon>
        <taxon>Crocodylia</taxon>
        <taxon>Longirostres</taxon>
        <taxon>Crocodylidae</taxon>
        <taxon>Crocodylus</taxon>
    </lineage>
</organism>
<evidence type="ECO:0000256" key="3">
    <source>
        <dbReference type="ARBA" id="ARBA00023136"/>
    </source>
</evidence>
<dbReference type="InterPro" id="IPR051148">
    <property type="entry name" value="Zona_Pellucida_Domain_gp"/>
</dbReference>
<reference evidence="6" key="2">
    <citation type="submission" date="2025-09" db="UniProtKB">
        <authorList>
            <consortium name="Ensembl"/>
        </authorList>
    </citation>
    <scope>IDENTIFICATION</scope>
</reference>
<dbReference type="PANTHER" id="PTHR23343">
    <property type="entry name" value="ZONA PELLUCIDA SPERM-BINDING PROTEIN"/>
    <property type="match status" value="1"/>
</dbReference>
<accession>A0A7M4E301</accession>
<reference evidence="6" key="1">
    <citation type="submission" date="2025-08" db="UniProtKB">
        <authorList>
            <consortium name="Ensembl"/>
        </authorList>
    </citation>
    <scope>IDENTIFICATION</scope>
</reference>
<name>A0A7M4E301_CROPO</name>
<dbReference type="GO" id="GO:0032190">
    <property type="term" value="F:acrosin binding"/>
    <property type="evidence" value="ECO:0007669"/>
    <property type="project" value="TreeGrafter"/>
</dbReference>
<dbReference type="GeneTree" id="ENSGT00940000161188"/>
<feature type="domain" description="ZP-C" evidence="5">
    <location>
        <begin position="67"/>
        <end position="179"/>
    </location>
</feature>
<dbReference type="PANTHER" id="PTHR23343:SF31">
    <property type="entry name" value="ZONA PELLUCIDA SPERM-BINDING PROTEIN 4"/>
    <property type="match status" value="1"/>
</dbReference>
<dbReference type="InterPro" id="IPR042235">
    <property type="entry name" value="ZP-C_dom"/>
</dbReference>
<dbReference type="GO" id="GO:0035804">
    <property type="term" value="F:structural constituent of egg coat"/>
    <property type="evidence" value="ECO:0007669"/>
    <property type="project" value="TreeGrafter"/>
</dbReference>
<evidence type="ECO:0000256" key="1">
    <source>
        <dbReference type="ARBA" id="ARBA00004236"/>
    </source>
</evidence>
<evidence type="ECO:0000256" key="2">
    <source>
        <dbReference type="ARBA" id="ARBA00022475"/>
    </source>
</evidence>
<dbReference type="Pfam" id="PF00100">
    <property type="entry name" value="Zona_pellucida"/>
    <property type="match status" value="1"/>
</dbReference>
<evidence type="ECO:0000256" key="4">
    <source>
        <dbReference type="SAM" id="MobiDB-lite"/>
    </source>
</evidence>
<dbReference type="Proteomes" id="UP000594220">
    <property type="component" value="Unplaced"/>
</dbReference>
<sequence length="249" mass="27563">MGLRGSAISFHSMLSSTSKPDPAQSSDLLVFLPIRLHVHCHYLTSRSFLRLGIQVFTLPPPPAVSQTGPLALELHIATEQSYDSYCTDWDHPMVKVLPDPIYVEVGLRRELMQATPGSGSAPLLGHPHASPQQEPERSILGNGCPYAGDNYQMQLVEADLGLQFPTNYQHFIIKIFAFNMSPGFSRQRTWSPQCCKTATSKLNPAVLNMRALACKGQCKGNTTRHNTPSPRQNSQPTMWEDFASAEVFP</sequence>
<keyword evidence="2" id="KW-1003">Cell membrane</keyword>
<dbReference type="Ensembl" id="ENSCPRT00005004344.1">
    <property type="protein sequence ID" value="ENSCPRP00005003720.1"/>
    <property type="gene ID" value="ENSCPRG00005002715.1"/>
</dbReference>
<dbReference type="GO" id="GO:0035805">
    <property type="term" value="C:egg coat"/>
    <property type="evidence" value="ECO:0007669"/>
    <property type="project" value="TreeGrafter"/>
</dbReference>
<comment type="subcellular location">
    <subcellularLocation>
        <location evidence="1">Cell membrane</location>
    </subcellularLocation>
</comment>
<evidence type="ECO:0000313" key="7">
    <source>
        <dbReference type="Proteomes" id="UP000594220"/>
    </source>
</evidence>
<dbReference type="Gene3D" id="2.60.40.4100">
    <property type="entry name" value="Zona pellucida, ZP-C domain"/>
    <property type="match status" value="1"/>
</dbReference>
<evidence type="ECO:0000313" key="6">
    <source>
        <dbReference type="Ensembl" id="ENSCPRP00005003720.1"/>
    </source>
</evidence>
<evidence type="ECO:0000259" key="5">
    <source>
        <dbReference type="Pfam" id="PF00100"/>
    </source>
</evidence>
<dbReference type="GO" id="GO:0060468">
    <property type="term" value="P:prevention of polyspermy"/>
    <property type="evidence" value="ECO:0007669"/>
    <property type="project" value="TreeGrafter"/>
</dbReference>
<dbReference type="GO" id="GO:0005886">
    <property type="term" value="C:plasma membrane"/>
    <property type="evidence" value="ECO:0007669"/>
    <property type="project" value="UniProtKB-SubCell"/>
</dbReference>
<dbReference type="GO" id="GO:0007339">
    <property type="term" value="P:binding of sperm to zona pellucida"/>
    <property type="evidence" value="ECO:0007669"/>
    <property type="project" value="TreeGrafter"/>
</dbReference>
<dbReference type="InterPro" id="IPR055355">
    <property type="entry name" value="ZP-C"/>
</dbReference>
<proteinExistence type="predicted"/>
<feature type="compositionally biased region" description="Polar residues" evidence="4">
    <location>
        <begin position="219"/>
        <end position="237"/>
    </location>
</feature>